<gene>
    <name evidence="2" type="ORF">DEO72_LG9g1763</name>
</gene>
<evidence type="ECO:0000313" key="3">
    <source>
        <dbReference type="Proteomes" id="UP000501690"/>
    </source>
</evidence>
<dbReference type="Proteomes" id="UP000501690">
    <property type="component" value="Linkage Group LG9"/>
</dbReference>
<sequence>MAAAAAISSQATTNLQQRRHHHLPPHSRRHHYSSCFAPPRRNQQPPRALPQPRHSTSTNTIFFVHTAAAIAAAQLAGDPTTISETSTPPSSLHLAHSMAAPPFAHQQPESRTIAQLPSSRELPPSLQLSARDCNHQAVKSRSTALPASIQEAMTVPSRSHHEQ</sequence>
<keyword evidence="3" id="KW-1185">Reference proteome</keyword>
<feature type="region of interest" description="Disordered" evidence="1">
    <location>
        <begin position="1"/>
        <end position="55"/>
    </location>
</feature>
<protein>
    <submittedName>
        <fullName evidence="2">Uncharacterized protein</fullName>
    </submittedName>
</protein>
<feature type="compositionally biased region" description="Basic residues" evidence="1">
    <location>
        <begin position="17"/>
        <end position="32"/>
    </location>
</feature>
<feature type="region of interest" description="Disordered" evidence="1">
    <location>
        <begin position="133"/>
        <end position="163"/>
    </location>
</feature>
<dbReference type="AlphaFoldDB" id="A0A4D6N2K9"/>
<accession>A0A4D6N2K9</accession>
<name>A0A4D6N2K9_VIGUN</name>
<dbReference type="EMBL" id="CP039353">
    <property type="protein sequence ID" value="QCE06749.1"/>
    <property type="molecule type" value="Genomic_DNA"/>
</dbReference>
<reference evidence="2 3" key="1">
    <citation type="submission" date="2019-04" db="EMBL/GenBank/DDBJ databases">
        <title>An improved genome assembly and genetic linkage map for asparagus bean, Vigna unguiculata ssp. sesquipedialis.</title>
        <authorList>
            <person name="Xia Q."/>
            <person name="Zhang R."/>
            <person name="Dong Y."/>
        </authorList>
    </citation>
    <scope>NUCLEOTIDE SEQUENCE [LARGE SCALE GENOMIC DNA]</scope>
    <source>
        <tissue evidence="2">Leaf</tissue>
    </source>
</reference>
<feature type="compositionally biased region" description="Low complexity" evidence="1">
    <location>
        <begin position="38"/>
        <end position="53"/>
    </location>
</feature>
<proteinExistence type="predicted"/>
<organism evidence="2 3">
    <name type="scientific">Vigna unguiculata</name>
    <name type="common">Cowpea</name>
    <dbReference type="NCBI Taxonomy" id="3917"/>
    <lineage>
        <taxon>Eukaryota</taxon>
        <taxon>Viridiplantae</taxon>
        <taxon>Streptophyta</taxon>
        <taxon>Embryophyta</taxon>
        <taxon>Tracheophyta</taxon>
        <taxon>Spermatophyta</taxon>
        <taxon>Magnoliopsida</taxon>
        <taxon>eudicotyledons</taxon>
        <taxon>Gunneridae</taxon>
        <taxon>Pentapetalae</taxon>
        <taxon>rosids</taxon>
        <taxon>fabids</taxon>
        <taxon>Fabales</taxon>
        <taxon>Fabaceae</taxon>
        <taxon>Papilionoideae</taxon>
        <taxon>50 kb inversion clade</taxon>
        <taxon>NPAAA clade</taxon>
        <taxon>indigoferoid/millettioid clade</taxon>
        <taxon>Phaseoleae</taxon>
        <taxon>Vigna</taxon>
    </lineage>
</organism>
<evidence type="ECO:0000256" key="1">
    <source>
        <dbReference type="SAM" id="MobiDB-lite"/>
    </source>
</evidence>
<evidence type="ECO:0000313" key="2">
    <source>
        <dbReference type="EMBL" id="QCE06749.1"/>
    </source>
</evidence>